<evidence type="ECO:0000313" key="5">
    <source>
        <dbReference type="Proteomes" id="UP000789739"/>
    </source>
</evidence>
<comment type="caution">
    <text evidence="4">The sequence shown here is derived from an EMBL/GenBank/DDBJ whole genome shotgun (WGS) entry which is preliminary data.</text>
</comment>
<feature type="domain" description="G-patch" evidence="3">
    <location>
        <begin position="479"/>
        <end position="525"/>
    </location>
</feature>
<dbReference type="SMART" id="SM00443">
    <property type="entry name" value="G_patch"/>
    <property type="match status" value="1"/>
</dbReference>
<dbReference type="EMBL" id="CAJVPI010001705">
    <property type="protein sequence ID" value="CAG8623667.1"/>
    <property type="molecule type" value="Genomic_DNA"/>
</dbReference>
<dbReference type="AlphaFoldDB" id="A0A9N9D5H4"/>
<dbReference type="Gene3D" id="2.60.200.20">
    <property type="match status" value="1"/>
</dbReference>
<dbReference type="OrthoDB" id="21470at2759"/>
<protein>
    <submittedName>
        <fullName evidence="4">381_t:CDS:1</fullName>
    </submittedName>
</protein>
<dbReference type="InterPro" id="IPR008984">
    <property type="entry name" value="SMAD_FHA_dom_sf"/>
</dbReference>
<feature type="compositionally biased region" description="Polar residues" evidence="1">
    <location>
        <begin position="109"/>
        <end position="121"/>
    </location>
</feature>
<proteinExistence type="predicted"/>
<evidence type="ECO:0000256" key="1">
    <source>
        <dbReference type="SAM" id="MobiDB-lite"/>
    </source>
</evidence>
<dbReference type="PANTHER" id="PTHR23106">
    <property type="entry name" value="ANGIOGENIC FACTOR WITH G PATCH AND FHA DOMAINS 1"/>
    <property type="match status" value="1"/>
</dbReference>
<dbReference type="PROSITE" id="PS50006">
    <property type="entry name" value="FHA_DOMAIN"/>
    <property type="match status" value="1"/>
</dbReference>
<dbReference type="PANTHER" id="PTHR23106:SF24">
    <property type="entry name" value="ANGIOGENIC FACTOR WITH G PATCH AND FHA DOMAINS 1"/>
    <property type="match status" value="1"/>
</dbReference>
<sequence>MGDESFEDYTILKRPSFVTNNEENESPAKVTSEELSEFDRELEAYKDLKGHQNWDWRFDEDSGYYYNYATNAYAIWNSVSNEWDYYERNVHSEVVDQTTIPTEDKDTITETSDATTKNTKVSVPEEEHLSESEDQERDQILKPTRIVHNSQRLYAPPSGYRPSSDKRYFYNAENNTWFDVSIGVFSVYDGTSHSYLPIEPGALVNATPAGASDDYVDLDSQGDPGSDATMRLVVLQSEVLKPGGMVLVDGNGISLGRDRWDDRRLRLPEMHTSKHHCQIFWSMLESIDANSDDNESKLSSITSKEAFYIVDSGSQNGTFVNGKRLSNSKMCSKPHILKHLDEITVGTTKFQVHLHEKWTCEACAATEGKLIEISSNSAVDNKKDVSTCSMTINTNPVCSNIISLTQRDITEIERLEELNRLKRKYAAGPSVNAKKKPRYVDRAAMRRKNNPDNSPFKKVSVREDASIEQPISIQSKIDMNNKGNWMLQKMGWREGRGLGRSGEGILDPIEATSNEGRRGLGAGGTIKLSGDEKGKESLQDATRRIARERFIDIFSGEEITDKEN</sequence>
<dbReference type="InterPro" id="IPR053027">
    <property type="entry name" value="AGGF1"/>
</dbReference>
<dbReference type="InterPro" id="IPR000467">
    <property type="entry name" value="G_patch_dom"/>
</dbReference>
<feature type="compositionally biased region" description="Basic and acidic residues" evidence="1">
    <location>
        <begin position="529"/>
        <end position="539"/>
    </location>
</feature>
<keyword evidence="5" id="KW-1185">Reference proteome</keyword>
<evidence type="ECO:0000313" key="4">
    <source>
        <dbReference type="EMBL" id="CAG8623667.1"/>
    </source>
</evidence>
<dbReference type="InterPro" id="IPR000253">
    <property type="entry name" value="FHA_dom"/>
</dbReference>
<dbReference type="Pfam" id="PF01585">
    <property type="entry name" value="G-patch"/>
    <property type="match status" value="1"/>
</dbReference>
<organism evidence="4 5">
    <name type="scientific">Paraglomus brasilianum</name>
    <dbReference type="NCBI Taxonomy" id="144538"/>
    <lineage>
        <taxon>Eukaryota</taxon>
        <taxon>Fungi</taxon>
        <taxon>Fungi incertae sedis</taxon>
        <taxon>Mucoromycota</taxon>
        <taxon>Glomeromycotina</taxon>
        <taxon>Glomeromycetes</taxon>
        <taxon>Paraglomerales</taxon>
        <taxon>Paraglomeraceae</taxon>
        <taxon>Paraglomus</taxon>
    </lineage>
</organism>
<dbReference type="Pfam" id="PF00498">
    <property type="entry name" value="FHA"/>
    <property type="match status" value="1"/>
</dbReference>
<dbReference type="PROSITE" id="PS50174">
    <property type="entry name" value="G_PATCH"/>
    <property type="match status" value="1"/>
</dbReference>
<name>A0A9N9D5H4_9GLOM</name>
<accession>A0A9N9D5H4</accession>
<gene>
    <name evidence="4" type="ORF">PBRASI_LOCUS8853</name>
</gene>
<feature type="domain" description="FHA" evidence="2">
    <location>
        <begin position="253"/>
        <end position="325"/>
    </location>
</feature>
<feature type="region of interest" description="Disordered" evidence="1">
    <location>
        <begin position="101"/>
        <end position="142"/>
    </location>
</feature>
<evidence type="ECO:0000259" key="2">
    <source>
        <dbReference type="PROSITE" id="PS50006"/>
    </source>
</evidence>
<evidence type="ECO:0000259" key="3">
    <source>
        <dbReference type="PROSITE" id="PS50174"/>
    </source>
</evidence>
<dbReference type="SMART" id="SM00240">
    <property type="entry name" value="FHA"/>
    <property type="match status" value="1"/>
</dbReference>
<dbReference type="GO" id="GO:0003676">
    <property type="term" value="F:nucleic acid binding"/>
    <property type="evidence" value="ECO:0007669"/>
    <property type="project" value="InterPro"/>
</dbReference>
<dbReference type="Proteomes" id="UP000789739">
    <property type="component" value="Unassembled WGS sequence"/>
</dbReference>
<reference evidence="4" key="1">
    <citation type="submission" date="2021-06" db="EMBL/GenBank/DDBJ databases">
        <authorList>
            <person name="Kallberg Y."/>
            <person name="Tangrot J."/>
            <person name="Rosling A."/>
        </authorList>
    </citation>
    <scope>NUCLEOTIDE SEQUENCE</scope>
    <source>
        <strain evidence="4">BR232B</strain>
    </source>
</reference>
<dbReference type="SUPFAM" id="SSF49879">
    <property type="entry name" value="SMAD/FHA domain"/>
    <property type="match status" value="1"/>
</dbReference>
<feature type="region of interest" description="Disordered" evidence="1">
    <location>
        <begin position="509"/>
        <end position="539"/>
    </location>
</feature>